<dbReference type="InterPro" id="IPR011429">
    <property type="entry name" value="Cyt_c_Planctomycete-type"/>
</dbReference>
<evidence type="ECO:0000259" key="2">
    <source>
        <dbReference type="Pfam" id="PF07635"/>
    </source>
</evidence>
<accession>A0A3R8R5D0</accession>
<organism evidence="4 5">
    <name type="scientific">Maribacter algicola</name>
    <dbReference type="NCBI Taxonomy" id="2498892"/>
    <lineage>
        <taxon>Bacteria</taxon>
        <taxon>Pseudomonadati</taxon>
        <taxon>Bacteroidota</taxon>
        <taxon>Flavobacteriia</taxon>
        <taxon>Flavobacteriales</taxon>
        <taxon>Flavobacteriaceae</taxon>
        <taxon>Maribacter</taxon>
    </lineage>
</organism>
<feature type="transmembrane region" description="Helical" evidence="1">
    <location>
        <begin position="82"/>
        <end position="101"/>
    </location>
</feature>
<comment type="caution">
    <text evidence="4">The sequence shown here is derived from an EMBL/GenBank/DDBJ whole genome shotgun (WGS) entry which is preliminary data.</text>
</comment>
<reference evidence="5" key="1">
    <citation type="submission" date="2018-08" db="EMBL/GenBank/DDBJ databases">
        <authorList>
            <person name="Khan S.A."/>
            <person name="J S.E."/>
        </authorList>
    </citation>
    <scope>NUCLEOTIDE SEQUENCE [LARGE SCALE GENOMIC DNA]</scope>
    <source>
        <strain evidence="5">PoM-212</strain>
    </source>
</reference>
<dbReference type="PANTHER" id="PTHR35889:SF3">
    <property type="entry name" value="F-BOX DOMAIN-CONTAINING PROTEIN"/>
    <property type="match status" value="1"/>
</dbReference>
<feature type="transmembrane region" description="Helical" evidence="1">
    <location>
        <begin position="108"/>
        <end position="126"/>
    </location>
</feature>
<name>A0A3R8R5D0_9FLAO</name>
<dbReference type="OrthoDB" id="1099022at2"/>
<dbReference type="SUPFAM" id="SSF52047">
    <property type="entry name" value="RNI-like"/>
    <property type="match status" value="1"/>
</dbReference>
<evidence type="ECO:0000313" key="4">
    <source>
        <dbReference type="EMBL" id="RRQ47436.1"/>
    </source>
</evidence>
<dbReference type="Pfam" id="PF07635">
    <property type="entry name" value="PSCyt1"/>
    <property type="match status" value="1"/>
</dbReference>
<dbReference type="InterPro" id="IPR019251">
    <property type="entry name" value="DUF2231_TM"/>
</dbReference>
<gene>
    <name evidence="4" type="ORF">DZC72_17735</name>
</gene>
<dbReference type="RefSeq" id="WP_125224227.1">
    <property type="nucleotide sequence ID" value="NZ_QUSX01000006.1"/>
</dbReference>
<evidence type="ECO:0000259" key="3">
    <source>
        <dbReference type="Pfam" id="PF09990"/>
    </source>
</evidence>
<dbReference type="Pfam" id="PF09990">
    <property type="entry name" value="DUF2231"/>
    <property type="match status" value="1"/>
</dbReference>
<dbReference type="EMBL" id="QUSX01000006">
    <property type="protein sequence ID" value="RRQ47436.1"/>
    <property type="molecule type" value="Genomic_DNA"/>
</dbReference>
<sequence>MMLFLTSDFTYFLGRFHPVLVHLPIGFLLLAILMEWYQRLKGRNLGHLIGYAWLLGSFGGLVSIISGWWLSDSGLYLESDLFFHRWLGVSLVVLAFIGWWLKKNWERYSVGIQTTINTLVLLLIFIEGHLGGTLTHGPDYLLEYAPSFIKNKLETKEEISKTDFTNQDSIFVYKDLIEPIFMEKCWACHNSVEKRGFLNMEHPDSLILGGENGPVLIAGNASESEVFNRVTLSQKSKKYMPPVGAPLTYSEIRLIDWWIANGADFKMKIEEGEALTPIKSVLAKTYGINTTPKPWYESVKINRADSVLITKLIDKGFSVKKLGEDNNLLDIKYNDQSLTEEKIKSLIDVADHITWLSLAKSNITDDLLNYISQFPNLTRLELERTQLTDAGIKQLSTLRHLESINLYGSNVSENCLQDLSKIPSLKRVYLWHTSVDKNIAKEFISSNPQMEIIF</sequence>
<dbReference type="PANTHER" id="PTHR35889">
    <property type="entry name" value="CYCLOINULO-OLIGOSACCHARIDE FRUCTANOTRANSFERASE-RELATED"/>
    <property type="match status" value="1"/>
</dbReference>
<feature type="domain" description="Cytochrome C Planctomycete-type" evidence="2">
    <location>
        <begin position="185"/>
        <end position="242"/>
    </location>
</feature>
<feature type="transmembrane region" description="Helical" evidence="1">
    <location>
        <begin position="20"/>
        <end position="37"/>
    </location>
</feature>
<protein>
    <submittedName>
        <fullName evidence="4">Uncharacterized protein</fullName>
    </submittedName>
</protein>
<dbReference type="Proteomes" id="UP000286990">
    <property type="component" value="Unassembled WGS sequence"/>
</dbReference>
<proteinExistence type="predicted"/>
<dbReference type="AlphaFoldDB" id="A0A3R8R5D0"/>
<dbReference type="InterPro" id="IPR032675">
    <property type="entry name" value="LRR_dom_sf"/>
</dbReference>
<keyword evidence="1" id="KW-0472">Membrane</keyword>
<feature type="domain" description="DUF2231" evidence="3">
    <location>
        <begin position="16"/>
        <end position="135"/>
    </location>
</feature>
<feature type="transmembrane region" description="Helical" evidence="1">
    <location>
        <begin position="49"/>
        <end position="70"/>
    </location>
</feature>
<keyword evidence="5" id="KW-1185">Reference proteome</keyword>
<reference evidence="5" key="2">
    <citation type="submission" date="2018-12" db="EMBL/GenBank/DDBJ databases">
        <title>Maribacter lutimaris sp. nov., isolated from marine sediment.</title>
        <authorList>
            <person name="Kim K.K."/>
        </authorList>
    </citation>
    <scope>NUCLEOTIDE SEQUENCE [LARGE SCALE GENOMIC DNA]</scope>
    <source>
        <strain evidence="5">PoM-212</strain>
    </source>
</reference>
<keyword evidence="1" id="KW-0812">Transmembrane</keyword>
<dbReference type="Gene3D" id="3.80.10.10">
    <property type="entry name" value="Ribonuclease Inhibitor"/>
    <property type="match status" value="1"/>
</dbReference>
<evidence type="ECO:0000313" key="5">
    <source>
        <dbReference type="Proteomes" id="UP000286990"/>
    </source>
</evidence>
<evidence type="ECO:0000256" key="1">
    <source>
        <dbReference type="SAM" id="Phobius"/>
    </source>
</evidence>
<keyword evidence="1" id="KW-1133">Transmembrane helix</keyword>